<evidence type="ECO:0000256" key="1">
    <source>
        <dbReference type="SAM" id="Phobius"/>
    </source>
</evidence>
<feature type="transmembrane region" description="Helical" evidence="1">
    <location>
        <begin position="32"/>
        <end position="54"/>
    </location>
</feature>
<evidence type="ECO:0000313" key="3">
    <source>
        <dbReference type="Proteomes" id="UP000295293"/>
    </source>
</evidence>
<sequence>MTLALLAYDSPPCAAPRCHAPAGNNIVNKARLALLTLLAMLAFAGNSVLCRLALKGSASDPASFTVVRIVAGAVVLAVLVGLRGGERLRSSGSWAGAAALSLYALAFSFAYVRLSAGSGALLLFGAVQSGLLGYAIARGERLAALAWAGLATSIAGLLLLLLPGSSAPHLGSALLMVCAGLAWAWYTVLGRRAGDALRTTAGSFVRAVPVVLAAALPWLPDLHIDGLGLLCAVLSGALASGLGYTVW</sequence>
<feature type="transmembrane region" description="Helical" evidence="1">
    <location>
        <begin position="226"/>
        <end position="246"/>
    </location>
</feature>
<dbReference type="AlphaFoldDB" id="A0A4V3DLX8"/>
<keyword evidence="1" id="KW-0472">Membrane</keyword>
<gene>
    <name evidence="2" type="ORF">DFR29_10935</name>
</gene>
<organism evidence="2 3">
    <name type="scientific">Tahibacter aquaticus</name>
    <dbReference type="NCBI Taxonomy" id="520092"/>
    <lineage>
        <taxon>Bacteria</taxon>
        <taxon>Pseudomonadati</taxon>
        <taxon>Pseudomonadota</taxon>
        <taxon>Gammaproteobacteria</taxon>
        <taxon>Lysobacterales</taxon>
        <taxon>Rhodanobacteraceae</taxon>
        <taxon>Tahibacter</taxon>
    </lineage>
</organism>
<reference evidence="2 3" key="1">
    <citation type="submission" date="2019-03" db="EMBL/GenBank/DDBJ databases">
        <title>Genomic Encyclopedia of Type Strains, Phase IV (KMG-IV): sequencing the most valuable type-strain genomes for metagenomic binning, comparative biology and taxonomic classification.</title>
        <authorList>
            <person name="Goeker M."/>
        </authorList>
    </citation>
    <scope>NUCLEOTIDE SEQUENCE [LARGE SCALE GENOMIC DNA]</scope>
    <source>
        <strain evidence="2 3">DSM 21667</strain>
    </source>
</reference>
<feature type="transmembrane region" description="Helical" evidence="1">
    <location>
        <begin position="144"/>
        <end position="164"/>
    </location>
</feature>
<feature type="transmembrane region" description="Helical" evidence="1">
    <location>
        <begin position="118"/>
        <end position="137"/>
    </location>
</feature>
<keyword evidence="3" id="KW-1185">Reference proteome</keyword>
<proteinExistence type="predicted"/>
<feature type="transmembrane region" description="Helical" evidence="1">
    <location>
        <begin position="201"/>
        <end position="220"/>
    </location>
</feature>
<dbReference type="Proteomes" id="UP000295293">
    <property type="component" value="Unassembled WGS sequence"/>
</dbReference>
<accession>A0A4V3DLX8</accession>
<evidence type="ECO:0008006" key="4">
    <source>
        <dbReference type="Google" id="ProtNLM"/>
    </source>
</evidence>
<protein>
    <recommendedName>
        <fullName evidence="4">EamA-like transporter family protein</fullName>
    </recommendedName>
</protein>
<comment type="caution">
    <text evidence="2">The sequence shown here is derived from an EMBL/GenBank/DDBJ whole genome shotgun (WGS) entry which is preliminary data.</text>
</comment>
<feature type="transmembrane region" description="Helical" evidence="1">
    <location>
        <begin position="170"/>
        <end position="189"/>
    </location>
</feature>
<evidence type="ECO:0000313" key="2">
    <source>
        <dbReference type="EMBL" id="TDR41979.1"/>
    </source>
</evidence>
<keyword evidence="1" id="KW-0812">Transmembrane</keyword>
<feature type="transmembrane region" description="Helical" evidence="1">
    <location>
        <begin position="66"/>
        <end position="82"/>
    </location>
</feature>
<keyword evidence="1" id="KW-1133">Transmembrane helix</keyword>
<dbReference type="EMBL" id="SNZH01000009">
    <property type="protein sequence ID" value="TDR41979.1"/>
    <property type="molecule type" value="Genomic_DNA"/>
</dbReference>
<name>A0A4V3DLX8_9GAMM</name>
<feature type="transmembrane region" description="Helical" evidence="1">
    <location>
        <begin position="94"/>
        <end position="112"/>
    </location>
</feature>